<organism evidence="2 3">
    <name type="scientific">Limnovirga soli</name>
    <dbReference type="NCBI Taxonomy" id="2656915"/>
    <lineage>
        <taxon>Bacteria</taxon>
        <taxon>Pseudomonadati</taxon>
        <taxon>Bacteroidota</taxon>
        <taxon>Chitinophagia</taxon>
        <taxon>Chitinophagales</taxon>
        <taxon>Chitinophagaceae</taxon>
        <taxon>Limnovirga</taxon>
    </lineage>
</organism>
<evidence type="ECO:0000256" key="1">
    <source>
        <dbReference type="SAM" id="Phobius"/>
    </source>
</evidence>
<comment type="caution">
    <text evidence="2">The sequence shown here is derived from an EMBL/GenBank/DDBJ whole genome shotgun (WGS) entry which is preliminary data.</text>
</comment>
<reference evidence="2" key="1">
    <citation type="submission" date="2019-10" db="EMBL/GenBank/DDBJ databases">
        <title>Draft genome sequence of Panacibacter sp. KCS-6.</title>
        <authorList>
            <person name="Yim K.J."/>
        </authorList>
    </citation>
    <scope>NUCLEOTIDE SEQUENCE</scope>
    <source>
        <strain evidence="2">KCS-6</strain>
    </source>
</reference>
<evidence type="ECO:0000313" key="3">
    <source>
        <dbReference type="Proteomes" id="UP000598971"/>
    </source>
</evidence>
<keyword evidence="3" id="KW-1185">Reference proteome</keyword>
<accession>A0A8J8FJ95</accession>
<keyword evidence="1" id="KW-0472">Membrane</keyword>
<keyword evidence="1" id="KW-1133">Transmembrane helix</keyword>
<dbReference type="Proteomes" id="UP000598971">
    <property type="component" value="Unassembled WGS sequence"/>
</dbReference>
<dbReference type="EMBL" id="WHPF01000014">
    <property type="protein sequence ID" value="NNV57344.1"/>
    <property type="molecule type" value="Genomic_DNA"/>
</dbReference>
<gene>
    <name evidence="2" type="ORF">GD597_17870</name>
</gene>
<dbReference type="AlphaFoldDB" id="A0A8J8FJ95"/>
<evidence type="ECO:0000313" key="2">
    <source>
        <dbReference type="EMBL" id="NNV57344.1"/>
    </source>
</evidence>
<feature type="transmembrane region" description="Helical" evidence="1">
    <location>
        <begin position="6"/>
        <end position="25"/>
    </location>
</feature>
<protein>
    <submittedName>
        <fullName evidence="2">Uncharacterized protein</fullName>
    </submittedName>
</protein>
<sequence length="207" mass="23687">MSGELIGILGGLVGSTMTVIITKFLEIVQQKNEFSFELKKQFFSKKLQAAEAAIMQYSHFSEALNQLSILYSRYRESDSNVGQDLTNNFLKQIDDKIALANSSSLALSNAIGLYFDLQSNFTSNQILTHFYDSLNMLAPYTENVEFTHDQYLRNIGGNQEAEAYQIYIDAENNLDQAMKKVGEEYKIADTELRNQMHQIRNSMRKYE</sequence>
<dbReference type="RefSeq" id="WP_171609291.1">
    <property type="nucleotide sequence ID" value="NZ_WHPF01000014.1"/>
</dbReference>
<proteinExistence type="predicted"/>
<name>A0A8J8FJ95_9BACT</name>
<keyword evidence="1" id="KW-0812">Transmembrane</keyword>